<dbReference type="EMBL" id="JBHUCO010000061">
    <property type="protein sequence ID" value="MFD1523301.1"/>
    <property type="molecule type" value="Genomic_DNA"/>
</dbReference>
<dbReference type="Proteomes" id="UP001597114">
    <property type="component" value="Unassembled WGS sequence"/>
</dbReference>
<dbReference type="PANTHER" id="PTHR43214:SF24">
    <property type="entry name" value="TRANSCRIPTIONAL REGULATORY PROTEIN NARL-RELATED"/>
    <property type="match status" value="1"/>
</dbReference>
<keyword evidence="3" id="KW-0238">DNA-binding</keyword>
<evidence type="ECO:0000259" key="7">
    <source>
        <dbReference type="PROSITE" id="PS50110"/>
    </source>
</evidence>
<evidence type="ECO:0000256" key="2">
    <source>
        <dbReference type="ARBA" id="ARBA00023015"/>
    </source>
</evidence>
<proteinExistence type="predicted"/>
<evidence type="ECO:0000313" key="9">
    <source>
        <dbReference type="Proteomes" id="UP001597114"/>
    </source>
</evidence>
<evidence type="ECO:0000313" key="8">
    <source>
        <dbReference type="EMBL" id="MFD1523301.1"/>
    </source>
</evidence>
<dbReference type="RefSeq" id="WP_344719457.1">
    <property type="nucleotide sequence ID" value="NZ_BAAAUS010000004.1"/>
</dbReference>
<evidence type="ECO:0000256" key="1">
    <source>
        <dbReference type="ARBA" id="ARBA00022553"/>
    </source>
</evidence>
<dbReference type="InterPro" id="IPR001789">
    <property type="entry name" value="Sig_transdc_resp-reg_receiver"/>
</dbReference>
<dbReference type="SMART" id="SM00421">
    <property type="entry name" value="HTH_LUXR"/>
    <property type="match status" value="1"/>
</dbReference>
<evidence type="ECO:0000256" key="3">
    <source>
        <dbReference type="ARBA" id="ARBA00023125"/>
    </source>
</evidence>
<protein>
    <submittedName>
        <fullName evidence="8">Response regulator</fullName>
    </submittedName>
</protein>
<dbReference type="PRINTS" id="PR00038">
    <property type="entry name" value="HTHLUXR"/>
</dbReference>
<keyword evidence="2" id="KW-0805">Transcription regulation</keyword>
<reference evidence="9" key="1">
    <citation type="journal article" date="2019" name="Int. J. Syst. Evol. Microbiol.">
        <title>The Global Catalogue of Microorganisms (GCM) 10K type strain sequencing project: providing services to taxonomists for standard genome sequencing and annotation.</title>
        <authorList>
            <consortium name="The Broad Institute Genomics Platform"/>
            <consortium name="The Broad Institute Genome Sequencing Center for Infectious Disease"/>
            <person name="Wu L."/>
            <person name="Ma J."/>
        </authorList>
    </citation>
    <scope>NUCLEOTIDE SEQUENCE [LARGE SCALE GENOMIC DNA]</scope>
    <source>
        <strain evidence="9">CCM 7043</strain>
    </source>
</reference>
<organism evidence="8 9">
    <name type="scientific">Pseudonocardia yunnanensis</name>
    <dbReference type="NCBI Taxonomy" id="58107"/>
    <lineage>
        <taxon>Bacteria</taxon>
        <taxon>Bacillati</taxon>
        <taxon>Actinomycetota</taxon>
        <taxon>Actinomycetes</taxon>
        <taxon>Pseudonocardiales</taxon>
        <taxon>Pseudonocardiaceae</taxon>
        <taxon>Pseudonocardia</taxon>
    </lineage>
</organism>
<sequence>MRTVIAEDSVLFREGLARLLQDAGHEIVAKVGSADALVDAVAKTRPDLAVVDIHMPPHRGGDGARAARSLRDDHPDLGIMLLSQHIETHATVDLISCGGFGYLLKDRVFDVDEFLESLRRVAAGGSALDPEVVTQLIGHRRKHDPLERLTAREREVLALMAEGRTNRGIAQRLVLTDRTVETHVTNIMIKLGLVDGVEGHRRVLAVITYLGSR</sequence>
<comment type="caution">
    <text evidence="8">The sequence shown here is derived from an EMBL/GenBank/DDBJ whole genome shotgun (WGS) entry which is preliminary data.</text>
</comment>
<dbReference type="PROSITE" id="PS00622">
    <property type="entry name" value="HTH_LUXR_1"/>
    <property type="match status" value="1"/>
</dbReference>
<dbReference type="InterPro" id="IPR011006">
    <property type="entry name" value="CheY-like_superfamily"/>
</dbReference>
<dbReference type="PANTHER" id="PTHR43214">
    <property type="entry name" value="TWO-COMPONENT RESPONSE REGULATOR"/>
    <property type="match status" value="1"/>
</dbReference>
<dbReference type="SUPFAM" id="SSF52172">
    <property type="entry name" value="CheY-like"/>
    <property type="match status" value="1"/>
</dbReference>
<dbReference type="Gene3D" id="3.40.50.2300">
    <property type="match status" value="1"/>
</dbReference>
<evidence type="ECO:0000256" key="5">
    <source>
        <dbReference type="PROSITE-ProRule" id="PRU00169"/>
    </source>
</evidence>
<keyword evidence="9" id="KW-1185">Reference proteome</keyword>
<keyword evidence="1 5" id="KW-0597">Phosphoprotein</keyword>
<keyword evidence="4" id="KW-0804">Transcription</keyword>
<dbReference type="InterPro" id="IPR058245">
    <property type="entry name" value="NreC/VraR/RcsB-like_REC"/>
</dbReference>
<dbReference type="InterPro" id="IPR039420">
    <property type="entry name" value="WalR-like"/>
</dbReference>
<feature type="domain" description="Response regulatory" evidence="7">
    <location>
        <begin position="2"/>
        <end position="120"/>
    </location>
</feature>
<dbReference type="PROSITE" id="PS50110">
    <property type="entry name" value="RESPONSE_REGULATORY"/>
    <property type="match status" value="1"/>
</dbReference>
<feature type="domain" description="HTH luxR-type" evidence="6">
    <location>
        <begin position="142"/>
        <end position="213"/>
    </location>
</feature>
<dbReference type="CDD" id="cd17535">
    <property type="entry name" value="REC_NarL-like"/>
    <property type="match status" value="1"/>
</dbReference>
<feature type="modified residue" description="4-aspartylphosphate" evidence="5">
    <location>
        <position position="52"/>
    </location>
</feature>
<accession>A0ABW4F809</accession>
<evidence type="ECO:0000259" key="6">
    <source>
        <dbReference type="PROSITE" id="PS50043"/>
    </source>
</evidence>
<name>A0ABW4F809_9PSEU</name>
<dbReference type="SMART" id="SM00448">
    <property type="entry name" value="REC"/>
    <property type="match status" value="1"/>
</dbReference>
<dbReference type="PROSITE" id="PS50043">
    <property type="entry name" value="HTH_LUXR_2"/>
    <property type="match status" value="1"/>
</dbReference>
<dbReference type="Pfam" id="PF00072">
    <property type="entry name" value="Response_reg"/>
    <property type="match status" value="1"/>
</dbReference>
<evidence type="ECO:0000256" key="4">
    <source>
        <dbReference type="ARBA" id="ARBA00023163"/>
    </source>
</evidence>
<gene>
    <name evidence="8" type="ORF">ACFSJD_37850</name>
</gene>
<dbReference type="InterPro" id="IPR000792">
    <property type="entry name" value="Tscrpt_reg_LuxR_C"/>
</dbReference>
<dbReference type="Pfam" id="PF00196">
    <property type="entry name" value="GerE"/>
    <property type="match status" value="1"/>
</dbReference>
<dbReference type="CDD" id="cd06170">
    <property type="entry name" value="LuxR_C_like"/>
    <property type="match status" value="1"/>
</dbReference>